<dbReference type="Pfam" id="PF25326">
    <property type="entry name" value="ARM_SRB8"/>
    <property type="match status" value="1"/>
</dbReference>
<dbReference type="AlphaFoldDB" id="A7EFA0"/>
<dbReference type="KEGG" id="ssl:SS1G_03991"/>
<organism evidence="2 3">
    <name type="scientific">Sclerotinia sclerotiorum (strain ATCC 18683 / 1980 / Ss-1)</name>
    <name type="common">White mold</name>
    <name type="synonym">Whetzelinia sclerotiorum</name>
    <dbReference type="NCBI Taxonomy" id="665079"/>
    <lineage>
        <taxon>Eukaryota</taxon>
        <taxon>Fungi</taxon>
        <taxon>Dikarya</taxon>
        <taxon>Ascomycota</taxon>
        <taxon>Pezizomycotina</taxon>
        <taxon>Leotiomycetes</taxon>
        <taxon>Helotiales</taxon>
        <taxon>Sclerotiniaceae</taxon>
        <taxon>Sclerotinia</taxon>
    </lineage>
</organism>
<proteinExistence type="predicted"/>
<dbReference type="RefSeq" id="XP_001594184.1">
    <property type="nucleotide sequence ID" value="XM_001594134.1"/>
</dbReference>
<name>A7EFA0_SCLS1</name>
<gene>
    <name evidence="2" type="ORF">SS1G_03991</name>
</gene>
<dbReference type="eggNOG" id="KOG4522">
    <property type="taxonomic scope" value="Eukaryota"/>
</dbReference>
<evidence type="ECO:0000313" key="3">
    <source>
        <dbReference type="Proteomes" id="UP000001312"/>
    </source>
</evidence>
<sequence length="553" mass="60009">MDIEDHKIAVSISSISNVLQRIPVASERRSLQVENDVKSLDDLRSLNRASKSHIGSWLRHEVEAQMLPLSTASNEWNSTSPAAPDTSVLMAATFGIVRDYLEIIDDFSMLADVIKIATASTDTQTIASCADTLNMHAEIFAAIGAIKGLFDVLLNRSRSFADDRDIMPRVILASLLDLSSRIPDSQNLTARLARQLALSDRKCAADVCSPVSDHMAGRSQNNEAEAESSATQKVGTIVATELLALIAAPITIPEILTSDEAYRVRLVQSRMQIDNPELTLTVIRSAIEVCSTVVRDISSNALHPLNVLGGPAMHEILQTLVLIGGDMATKILVQPLSPGSIDEDASKLMVTAINKLLAPIHQRETSNFSVCDALKSANYLNLPFCQLKVASTFRSGKSSQPTSRNMVPPQLDDLNRAVESAIMAGGTTWACIIPSLDFATIQYLRRGAETQLLALFHAAKASGYNDMLGEEHQLTKAENLLVILDLTIDEMYTEKANAPYNSHSCFADIINLLSGASQYVASTQQNGCKIAFFTKWLPLLLSFTASQTVVAVL</sequence>
<dbReference type="HOGENOM" id="CLU_492717_0_0_1"/>
<dbReference type="EMBL" id="CH476625">
    <property type="protein sequence ID" value="EDO01516.1"/>
    <property type="molecule type" value="Genomic_DNA"/>
</dbReference>
<keyword evidence="3" id="KW-1185">Reference proteome</keyword>
<reference evidence="3" key="1">
    <citation type="journal article" date="2011" name="PLoS Genet.">
        <title>Genomic analysis of the necrotrophic fungal pathogens Sclerotinia sclerotiorum and Botrytis cinerea.</title>
        <authorList>
            <person name="Amselem J."/>
            <person name="Cuomo C.A."/>
            <person name="van Kan J.A."/>
            <person name="Viaud M."/>
            <person name="Benito E.P."/>
            <person name="Couloux A."/>
            <person name="Coutinho P.M."/>
            <person name="de Vries R.P."/>
            <person name="Dyer P.S."/>
            <person name="Fillinger S."/>
            <person name="Fournier E."/>
            <person name="Gout L."/>
            <person name="Hahn M."/>
            <person name="Kohn L."/>
            <person name="Lapalu N."/>
            <person name="Plummer K.M."/>
            <person name="Pradier J.M."/>
            <person name="Quevillon E."/>
            <person name="Sharon A."/>
            <person name="Simon A."/>
            <person name="ten Have A."/>
            <person name="Tudzynski B."/>
            <person name="Tudzynski P."/>
            <person name="Wincker P."/>
            <person name="Andrew M."/>
            <person name="Anthouard V."/>
            <person name="Beever R.E."/>
            <person name="Beffa R."/>
            <person name="Benoit I."/>
            <person name="Bouzid O."/>
            <person name="Brault B."/>
            <person name="Chen Z."/>
            <person name="Choquer M."/>
            <person name="Collemare J."/>
            <person name="Cotton P."/>
            <person name="Danchin E.G."/>
            <person name="Da Silva C."/>
            <person name="Gautier A."/>
            <person name="Giraud C."/>
            <person name="Giraud T."/>
            <person name="Gonzalez C."/>
            <person name="Grossetete S."/>
            <person name="Guldener U."/>
            <person name="Henrissat B."/>
            <person name="Howlett B.J."/>
            <person name="Kodira C."/>
            <person name="Kretschmer M."/>
            <person name="Lappartient A."/>
            <person name="Leroch M."/>
            <person name="Levis C."/>
            <person name="Mauceli E."/>
            <person name="Neuveglise C."/>
            <person name="Oeser B."/>
            <person name="Pearson M."/>
            <person name="Poulain J."/>
            <person name="Poussereau N."/>
            <person name="Quesneville H."/>
            <person name="Rascle C."/>
            <person name="Schumacher J."/>
            <person name="Segurens B."/>
            <person name="Sexton A."/>
            <person name="Silva E."/>
            <person name="Sirven C."/>
            <person name="Soanes D.M."/>
            <person name="Talbot N.J."/>
            <person name="Templeton M."/>
            <person name="Yandava C."/>
            <person name="Yarden O."/>
            <person name="Zeng Q."/>
            <person name="Rollins J.A."/>
            <person name="Lebrun M.H."/>
            <person name="Dickman M."/>
        </authorList>
    </citation>
    <scope>NUCLEOTIDE SEQUENCE [LARGE SCALE GENOMIC DNA]</scope>
    <source>
        <strain evidence="3">ATCC 18683 / 1980 / Ss-1</strain>
    </source>
</reference>
<evidence type="ECO:0000259" key="1">
    <source>
        <dbReference type="Pfam" id="PF25326"/>
    </source>
</evidence>
<dbReference type="InParanoid" id="A7EFA0"/>
<dbReference type="InterPro" id="IPR057344">
    <property type="entry name" value="ARM_SRB8"/>
</dbReference>
<evidence type="ECO:0000313" key="2">
    <source>
        <dbReference type="EMBL" id="EDO01516.1"/>
    </source>
</evidence>
<dbReference type="GeneID" id="5490853"/>
<dbReference type="STRING" id="665079.A7EFA0"/>
<protein>
    <recommendedName>
        <fullName evidence="1">SRB8 ARM-like domain-containing protein</fullName>
    </recommendedName>
</protein>
<dbReference type="Proteomes" id="UP000001312">
    <property type="component" value="Unassembled WGS sequence"/>
</dbReference>
<feature type="domain" description="SRB8 ARM-like" evidence="1">
    <location>
        <begin position="4"/>
        <end position="201"/>
    </location>
</feature>
<accession>A7EFA0</accession>